<evidence type="ECO:0000313" key="2">
    <source>
        <dbReference type="EMBL" id="OAJ43846.1"/>
    </source>
</evidence>
<dbReference type="VEuPathDB" id="FungiDB:BDEG_27159"/>
<feature type="region of interest" description="Disordered" evidence="1">
    <location>
        <begin position="69"/>
        <end position="101"/>
    </location>
</feature>
<protein>
    <submittedName>
        <fullName evidence="2">Uncharacterized protein</fullName>
    </submittedName>
</protein>
<feature type="region of interest" description="Disordered" evidence="1">
    <location>
        <begin position="1"/>
        <end position="20"/>
    </location>
</feature>
<dbReference type="EMBL" id="DS022311">
    <property type="protein sequence ID" value="OAJ43846.1"/>
    <property type="molecule type" value="Genomic_DNA"/>
</dbReference>
<organism evidence="2 3">
    <name type="scientific">Batrachochytrium dendrobatidis (strain JEL423)</name>
    <dbReference type="NCBI Taxonomy" id="403673"/>
    <lineage>
        <taxon>Eukaryota</taxon>
        <taxon>Fungi</taxon>
        <taxon>Fungi incertae sedis</taxon>
        <taxon>Chytridiomycota</taxon>
        <taxon>Chytridiomycota incertae sedis</taxon>
        <taxon>Chytridiomycetes</taxon>
        <taxon>Rhizophydiales</taxon>
        <taxon>Rhizophydiales incertae sedis</taxon>
        <taxon>Batrachochytrium</taxon>
    </lineage>
</organism>
<reference evidence="2 3" key="2">
    <citation type="submission" date="2016-05" db="EMBL/GenBank/DDBJ databases">
        <title>Lineage-specific infection strategies underlie the spectrum of fungal disease in amphibians.</title>
        <authorList>
            <person name="Cuomo C.A."/>
            <person name="Farrer R.A."/>
            <person name="James T."/>
            <person name="Longcore J."/>
            <person name="Birren B."/>
        </authorList>
    </citation>
    <scope>NUCLEOTIDE SEQUENCE [LARGE SCALE GENOMIC DNA]</scope>
    <source>
        <strain evidence="2 3">JEL423</strain>
    </source>
</reference>
<name>A0A177WVB8_BATDL</name>
<sequence length="565" mass="63051">MNATALASPNTAHSFRVHDPTRPTPSLLPIQFWMNGNTTHHLAGDDGVSSHLIQPFNDPVDFYLVKDLDQPRNPKQSNHHTDTQIESKSTTSKPKVKSSRIKPIIRTDSIKLARQKLVEILSPTIATISKSASFLKKHQPSTPLASPSNTSKQTWPTMKYYQNNPLSPVDFDQAADPLAYTGPPAPVQPTHLLSPVSGSHSMFTDLPNQASNSMESIVYTEPIQLSNLYSSAIKRKRTVTPPALSVDTKDIYTAAIKTHTPDMRPKRPVDIYYNEVDSKLPTKNTCSSINSDADLLLLYGHRSSLYSTLNRRTSTRSDYTRRLSMQTIDESPELVNHKFNSSRDTLPLDVACFNGVDIVQASLNAIHKDLGSDQFDTMNSGWLDCDHSVSSVAESKKEGGLKWLYSKKSDHTCIESLPIIDYTCQPTLTKSKNQYDHLSVTKLFKRDSDQVDEKAQDTNNVDQLTCDTVSNPIVSGEFKEYPFRPRRSLRHKPLIHNLSKQLSESAISDRVYDSIGTPTASVANNRPETTSEADAMHLDVQSALNQLLFKVNKRQAMRHTAPNVL</sequence>
<evidence type="ECO:0000256" key="1">
    <source>
        <dbReference type="SAM" id="MobiDB-lite"/>
    </source>
</evidence>
<accession>A0A177WVB8</accession>
<gene>
    <name evidence="2" type="ORF">BDEG_27159</name>
</gene>
<dbReference type="Proteomes" id="UP000077115">
    <property type="component" value="Unassembled WGS sequence"/>
</dbReference>
<feature type="compositionally biased region" description="Polar residues" evidence="1">
    <location>
        <begin position="1"/>
        <end position="13"/>
    </location>
</feature>
<reference evidence="2 3" key="1">
    <citation type="submission" date="2006-10" db="EMBL/GenBank/DDBJ databases">
        <title>The Genome Sequence of Batrachochytrium dendrobatidis JEL423.</title>
        <authorList>
            <consortium name="The Broad Institute Genome Sequencing Platform"/>
            <person name="Birren B."/>
            <person name="Lander E."/>
            <person name="Galagan J."/>
            <person name="Cuomo C."/>
            <person name="Devon K."/>
            <person name="Jaffe D."/>
            <person name="Butler J."/>
            <person name="Alvarez P."/>
            <person name="Gnerre S."/>
            <person name="Grabherr M."/>
            <person name="Kleber M."/>
            <person name="Mauceli E."/>
            <person name="Brockman W."/>
            <person name="Young S."/>
            <person name="LaButti K."/>
            <person name="Sykes S."/>
            <person name="DeCaprio D."/>
            <person name="Crawford M."/>
            <person name="Koehrsen M."/>
            <person name="Engels R."/>
            <person name="Montgomery P."/>
            <person name="Pearson M."/>
            <person name="Howarth C."/>
            <person name="Larson L."/>
            <person name="White J."/>
            <person name="O'Leary S."/>
            <person name="Kodira C."/>
            <person name="Zeng Q."/>
            <person name="Yandava C."/>
            <person name="Alvarado L."/>
            <person name="Longcore J."/>
            <person name="James T."/>
        </authorList>
    </citation>
    <scope>NUCLEOTIDE SEQUENCE [LARGE SCALE GENOMIC DNA]</scope>
    <source>
        <strain evidence="2 3">JEL423</strain>
    </source>
</reference>
<dbReference type="AlphaFoldDB" id="A0A177WVB8"/>
<proteinExistence type="predicted"/>
<dbReference type="OrthoDB" id="10682208at2759"/>
<evidence type="ECO:0000313" key="3">
    <source>
        <dbReference type="Proteomes" id="UP000077115"/>
    </source>
</evidence>